<dbReference type="Proteomes" id="UP000694865">
    <property type="component" value="Unplaced"/>
</dbReference>
<evidence type="ECO:0000259" key="2">
    <source>
        <dbReference type="PROSITE" id="PS50104"/>
    </source>
</evidence>
<keyword evidence="3" id="KW-1185">Reference proteome</keyword>
<dbReference type="InterPro" id="IPR011989">
    <property type="entry name" value="ARM-like"/>
</dbReference>
<dbReference type="InterPro" id="IPR035897">
    <property type="entry name" value="Toll_tir_struct_dom_sf"/>
</dbReference>
<feature type="region of interest" description="Disordered" evidence="1">
    <location>
        <begin position="179"/>
        <end position="201"/>
    </location>
</feature>
<evidence type="ECO:0000313" key="4">
    <source>
        <dbReference type="RefSeq" id="XP_006811698.1"/>
    </source>
</evidence>
<dbReference type="PROSITE" id="PS50104">
    <property type="entry name" value="TIR"/>
    <property type="match status" value="1"/>
</dbReference>
<feature type="compositionally biased region" description="Polar residues" evidence="1">
    <location>
        <begin position="183"/>
        <end position="196"/>
    </location>
</feature>
<dbReference type="SUPFAM" id="SSF52200">
    <property type="entry name" value="Toll/Interleukin receptor TIR domain"/>
    <property type="match status" value="1"/>
</dbReference>
<dbReference type="InterPro" id="IPR000157">
    <property type="entry name" value="TIR_dom"/>
</dbReference>
<dbReference type="InterPro" id="IPR004155">
    <property type="entry name" value="PBS_lyase_HEAT"/>
</dbReference>
<feature type="region of interest" description="Disordered" evidence="1">
    <location>
        <begin position="1"/>
        <end position="29"/>
    </location>
</feature>
<proteinExistence type="predicted"/>
<protein>
    <submittedName>
        <fullName evidence="4">Uncharacterized protein LOC102803167</fullName>
    </submittedName>
</protein>
<dbReference type="GeneID" id="102803167"/>
<dbReference type="PANTHER" id="PTHR12697">
    <property type="entry name" value="PBS LYASE HEAT-LIKE PROTEIN"/>
    <property type="match status" value="1"/>
</dbReference>
<evidence type="ECO:0000256" key="1">
    <source>
        <dbReference type="SAM" id="MobiDB-lite"/>
    </source>
</evidence>
<dbReference type="SUPFAM" id="SSF48371">
    <property type="entry name" value="ARM repeat"/>
    <property type="match status" value="1"/>
</dbReference>
<organism evidence="3 4">
    <name type="scientific">Saccoglossus kowalevskii</name>
    <name type="common">Acorn worm</name>
    <dbReference type="NCBI Taxonomy" id="10224"/>
    <lineage>
        <taxon>Eukaryota</taxon>
        <taxon>Metazoa</taxon>
        <taxon>Hemichordata</taxon>
        <taxon>Enteropneusta</taxon>
        <taxon>Harrimaniidae</taxon>
        <taxon>Saccoglossus</taxon>
    </lineage>
</organism>
<dbReference type="Pfam" id="PF13646">
    <property type="entry name" value="HEAT_2"/>
    <property type="match status" value="2"/>
</dbReference>
<accession>A0ABM0LVA7</accession>
<dbReference type="Gene3D" id="3.40.50.10140">
    <property type="entry name" value="Toll/interleukin-1 receptor homology (TIR) domain"/>
    <property type="match status" value="1"/>
</dbReference>
<name>A0ABM0LVA7_SACKO</name>
<sequence length="458" mass="51682">MGVTTSSPATKAGGGRSKPKNDTSRRPSFAVGQGKDIMISYSHTDVEWMRKIKERLESAGISVWVDEAYLGAGVEFLSKIGQAIVDAKLFLSLLSTTSVKSKYCKDELALAYVSNKLIFPCALQTREELSNDMDFGMKLTLAPMKWIYFSSDRPIKDSCDELIIEIKLKLKELKEEEEEVDSQENSTLSPHSVSTRSPKKRLLKRQMTQGNMGNDVDIKGDEKNEDFWKKYFKGQNKVLWTKFKGMFNEEYGPSLDKVYSNADKEWLLSVLHVEINEDGNEFIEMEDYDKFCTIDGEKYPFWDRVHEEAVISYTMKEVFSFGSSVRLDAIQNLAKIKSPAVVEALLDLCKDSDHNVQSIAAISLAHTGSTSARVTNRLLKLCENKDRLVRESACLALGHLKIVKAVPKLIQLWRNDTISHVREAAEVALDQIGGEEAETAMHITKVLQDEIRLLSIKT</sequence>
<gene>
    <name evidence="4" type="primary">LOC102803167</name>
</gene>
<dbReference type="SMART" id="SM00567">
    <property type="entry name" value="EZ_HEAT"/>
    <property type="match status" value="3"/>
</dbReference>
<dbReference type="RefSeq" id="XP_006811698.1">
    <property type="nucleotide sequence ID" value="XM_006811635.1"/>
</dbReference>
<dbReference type="Gene3D" id="1.25.10.10">
    <property type="entry name" value="Leucine-rich Repeat Variant"/>
    <property type="match status" value="1"/>
</dbReference>
<dbReference type="PANTHER" id="PTHR12697:SF29">
    <property type="entry name" value="TIR DOMAIN-CONTAINING PROTEIN"/>
    <property type="match status" value="1"/>
</dbReference>
<feature type="domain" description="TIR" evidence="2">
    <location>
        <begin position="33"/>
        <end position="170"/>
    </location>
</feature>
<evidence type="ECO:0000313" key="3">
    <source>
        <dbReference type="Proteomes" id="UP000694865"/>
    </source>
</evidence>
<dbReference type="Pfam" id="PF13676">
    <property type="entry name" value="TIR_2"/>
    <property type="match status" value="1"/>
</dbReference>
<dbReference type="InterPro" id="IPR016024">
    <property type="entry name" value="ARM-type_fold"/>
</dbReference>
<reference evidence="4" key="1">
    <citation type="submission" date="2025-08" db="UniProtKB">
        <authorList>
            <consortium name="RefSeq"/>
        </authorList>
    </citation>
    <scope>IDENTIFICATION</scope>
    <source>
        <tissue evidence="4">Testes</tissue>
    </source>
</reference>